<dbReference type="Proteomes" id="UP000317209">
    <property type="component" value="Unassembled WGS sequence"/>
</dbReference>
<accession>A0A543BMR7</accession>
<sequence>MHRLDADHTLRPVETGDGAALARAYLRNRAHLAPWEPVRDVDFFSETWQERDVIQYVSDAPAGRNVRFVIVSSDGSIRGRVNLNNIVRGAFRSADLGYWVDAALQGRGLATRSVEIALGHAREELGLHRVQAATLVQNAASQRVLGANGFERIGLAPRYLRIAGSWQDHVLFQRLLEEPVSALPAHP</sequence>
<dbReference type="PROSITE" id="PS51186">
    <property type="entry name" value="GNAT"/>
    <property type="match status" value="1"/>
</dbReference>
<dbReference type="InterPro" id="IPR016181">
    <property type="entry name" value="Acyl_CoA_acyltransferase"/>
</dbReference>
<dbReference type="Gene3D" id="3.40.630.30">
    <property type="match status" value="1"/>
</dbReference>
<dbReference type="PANTHER" id="PTHR43792">
    <property type="entry name" value="GNAT FAMILY, PUTATIVE (AFU_ORTHOLOGUE AFUA_3G00765)-RELATED-RELATED"/>
    <property type="match status" value="1"/>
</dbReference>
<evidence type="ECO:0000256" key="2">
    <source>
        <dbReference type="ARBA" id="ARBA00023315"/>
    </source>
</evidence>
<dbReference type="GO" id="GO:0005840">
    <property type="term" value="C:ribosome"/>
    <property type="evidence" value="ECO:0007669"/>
    <property type="project" value="UniProtKB-KW"/>
</dbReference>
<organism evidence="5 6">
    <name type="scientific">Microbacterium saperdae</name>
    <dbReference type="NCBI Taxonomy" id="69368"/>
    <lineage>
        <taxon>Bacteria</taxon>
        <taxon>Bacillati</taxon>
        <taxon>Actinomycetota</taxon>
        <taxon>Actinomycetes</taxon>
        <taxon>Micrococcales</taxon>
        <taxon>Microbacteriaceae</taxon>
        <taxon>Microbacterium</taxon>
    </lineage>
</organism>
<dbReference type="PANTHER" id="PTHR43792:SF8">
    <property type="entry name" value="[RIBOSOMAL PROTEIN US5]-ALANINE N-ACETYLTRANSFERASE"/>
    <property type="match status" value="1"/>
</dbReference>
<dbReference type="AlphaFoldDB" id="A0A543BMR7"/>
<evidence type="ECO:0000313" key="6">
    <source>
        <dbReference type="Proteomes" id="UP000317209"/>
    </source>
</evidence>
<reference evidence="5 6" key="1">
    <citation type="submission" date="2019-06" db="EMBL/GenBank/DDBJ databases">
        <title>Sequencing the genomes of 1000 actinobacteria strains.</title>
        <authorList>
            <person name="Klenk H.-P."/>
        </authorList>
    </citation>
    <scope>NUCLEOTIDE SEQUENCE [LARGE SCALE GENOMIC DNA]</scope>
    <source>
        <strain evidence="5 6">DSM 20169</strain>
    </source>
</reference>
<dbReference type="OrthoDB" id="5242221at2"/>
<dbReference type="Pfam" id="PF13302">
    <property type="entry name" value="Acetyltransf_3"/>
    <property type="match status" value="1"/>
</dbReference>
<keyword evidence="2" id="KW-0012">Acyltransferase</keyword>
<dbReference type="GO" id="GO:0005737">
    <property type="term" value="C:cytoplasm"/>
    <property type="evidence" value="ECO:0007669"/>
    <property type="project" value="TreeGrafter"/>
</dbReference>
<keyword evidence="6" id="KW-1185">Reference proteome</keyword>
<keyword evidence="5" id="KW-0687">Ribonucleoprotein</keyword>
<evidence type="ECO:0000259" key="4">
    <source>
        <dbReference type="PROSITE" id="PS51186"/>
    </source>
</evidence>
<gene>
    <name evidence="5" type="ORF">FB560_1768</name>
</gene>
<keyword evidence="5" id="KW-0689">Ribosomal protein</keyword>
<dbReference type="RefSeq" id="WP_141872011.1">
    <property type="nucleotide sequence ID" value="NZ_VFOX01000001.1"/>
</dbReference>
<feature type="domain" description="N-acetyltransferase" evidence="4">
    <location>
        <begin position="30"/>
        <end position="177"/>
    </location>
</feature>
<evidence type="ECO:0000256" key="3">
    <source>
        <dbReference type="ARBA" id="ARBA00038502"/>
    </source>
</evidence>
<name>A0A543BMR7_9MICO</name>
<proteinExistence type="inferred from homology"/>
<dbReference type="GO" id="GO:0008999">
    <property type="term" value="F:protein-N-terminal-alanine acetyltransferase activity"/>
    <property type="evidence" value="ECO:0007669"/>
    <property type="project" value="TreeGrafter"/>
</dbReference>
<keyword evidence="1 5" id="KW-0808">Transferase</keyword>
<evidence type="ECO:0000256" key="1">
    <source>
        <dbReference type="ARBA" id="ARBA00022679"/>
    </source>
</evidence>
<evidence type="ECO:0000313" key="5">
    <source>
        <dbReference type="EMBL" id="TQL86125.1"/>
    </source>
</evidence>
<dbReference type="SUPFAM" id="SSF55729">
    <property type="entry name" value="Acyl-CoA N-acyltransferases (Nat)"/>
    <property type="match status" value="1"/>
</dbReference>
<comment type="similarity">
    <text evidence="3">Belongs to the acetyltransferase family. RimJ subfamily.</text>
</comment>
<dbReference type="EMBL" id="VFOX01000001">
    <property type="protein sequence ID" value="TQL86125.1"/>
    <property type="molecule type" value="Genomic_DNA"/>
</dbReference>
<comment type="caution">
    <text evidence="5">The sequence shown here is derived from an EMBL/GenBank/DDBJ whole genome shotgun (WGS) entry which is preliminary data.</text>
</comment>
<dbReference type="InterPro" id="IPR051531">
    <property type="entry name" value="N-acetyltransferase"/>
</dbReference>
<protein>
    <submittedName>
        <fullName evidence="5">[SSU ribosomal protein S5P]-alanine acetyltransferase</fullName>
    </submittedName>
</protein>
<dbReference type="InterPro" id="IPR000182">
    <property type="entry name" value="GNAT_dom"/>
</dbReference>